<name>A7NMB7_ROSCS</name>
<proteinExistence type="predicted"/>
<protein>
    <submittedName>
        <fullName evidence="2">Metallophosphoesterase</fullName>
    </submittedName>
</protein>
<evidence type="ECO:0000313" key="2">
    <source>
        <dbReference type="EMBL" id="ABU58679.1"/>
    </source>
</evidence>
<dbReference type="InterPro" id="IPR029052">
    <property type="entry name" value="Metallo-depent_PP-like"/>
</dbReference>
<gene>
    <name evidence="2" type="ordered locus">Rcas_2606</name>
</gene>
<sequence>MHIYYLNKDVQTMRIIVTADLHYRPAKRDSYLAFAEWVRQRNPDCFIIAGDIGHPLRLFRRGLQLFRDLTCTRAVIAGNHDVYRSDHDSRSLWESWLPQIAREEGFIWLENDVLTLGTLGICGTMAWYDYSSRAPHLALGDHEYRVLKGSVNHDADYIDWPWSDRAMARYLAKGFANRLETLIGNPDVSQILVVTHVPIIEAAVPRDPENDFWSLMSAYLGNLTLGKFVLDQPKVSHIVSGHLHRAGRWTISGRHGPVECHVVGSRPGEPTAVELNF</sequence>
<dbReference type="GO" id="GO:0016787">
    <property type="term" value="F:hydrolase activity"/>
    <property type="evidence" value="ECO:0007669"/>
    <property type="project" value="InterPro"/>
</dbReference>
<dbReference type="InterPro" id="IPR004843">
    <property type="entry name" value="Calcineurin-like_PHP"/>
</dbReference>
<dbReference type="STRING" id="383372.Rcas_2606"/>
<dbReference type="Pfam" id="PF00149">
    <property type="entry name" value="Metallophos"/>
    <property type="match status" value="1"/>
</dbReference>
<accession>A7NMB7</accession>
<dbReference type="OrthoDB" id="113290at2"/>
<dbReference type="EMBL" id="CP000804">
    <property type="protein sequence ID" value="ABU58679.1"/>
    <property type="molecule type" value="Genomic_DNA"/>
</dbReference>
<dbReference type="HOGENOM" id="CLU_952763_0_0_0"/>
<dbReference type="PANTHER" id="PTHR31302">
    <property type="entry name" value="TRANSMEMBRANE PROTEIN WITH METALLOPHOSPHOESTERASE DOMAIN-RELATED"/>
    <property type="match status" value="1"/>
</dbReference>
<dbReference type="AlphaFoldDB" id="A7NMB7"/>
<evidence type="ECO:0000313" key="3">
    <source>
        <dbReference type="Proteomes" id="UP000000263"/>
    </source>
</evidence>
<dbReference type="SUPFAM" id="SSF56300">
    <property type="entry name" value="Metallo-dependent phosphatases"/>
    <property type="match status" value="1"/>
</dbReference>
<evidence type="ECO:0000259" key="1">
    <source>
        <dbReference type="Pfam" id="PF00149"/>
    </source>
</evidence>
<dbReference type="PANTHER" id="PTHR31302:SF22">
    <property type="entry name" value="PHOSPHOESTERASE"/>
    <property type="match status" value="1"/>
</dbReference>
<dbReference type="Gene3D" id="3.60.21.10">
    <property type="match status" value="1"/>
</dbReference>
<reference evidence="2 3" key="1">
    <citation type="submission" date="2007-08" db="EMBL/GenBank/DDBJ databases">
        <title>Complete sequence of Roseiflexus castenholzii DSM 13941.</title>
        <authorList>
            <consortium name="US DOE Joint Genome Institute"/>
            <person name="Copeland A."/>
            <person name="Lucas S."/>
            <person name="Lapidus A."/>
            <person name="Barry K."/>
            <person name="Glavina del Rio T."/>
            <person name="Dalin E."/>
            <person name="Tice H."/>
            <person name="Pitluck S."/>
            <person name="Thompson L.S."/>
            <person name="Brettin T."/>
            <person name="Bruce D."/>
            <person name="Detter J.C."/>
            <person name="Han C."/>
            <person name="Tapia R."/>
            <person name="Schmutz J."/>
            <person name="Larimer F."/>
            <person name="Land M."/>
            <person name="Hauser L."/>
            <person name="Kyrpides N."/>
            <person name="Mikhailova N."/>
            <person name="Bryant D.A."/>
            <person name="Hanada S."/>
            <person name="Tsukatani Y."/>
            <person name="Richardson P."/>
        </authorList>
    </citation>
    <scope>NUCLEOTIDE SEQUENCE [LARGE SCALE GENOMIC DNA]</scope>
    <source>
        <strain evidence="3">DSM 13941 / HLO8</strain>
    </source>
</reference>
<dbReference type="Proteomes" id="UP000000263">
    <property type="component" value="Chromosome"/>
</dbReference>
<dbReference type="RefSeq" id="WP_012121103.1">
    <property type="nucleotide sequence ID" value="NC_009767.1"/>
</dbReference>
<dbReference type="InterPro" id="IPR051158">
    <property type="entry name" value="Metallophosphoesterase_sf"/>
</dbReference>
<dbReference type="KEGG" id="rca:Rcas_2606"/>
<dbReference type="eggNOG" id="COG1409">
    <property type="taxonomic scope" value="Bacteria"/>
</dbReference>
<feature type="domain" description="Calcineurin-like phosphoesterase" evidence="1">
    <location>
        <begin position="13"/>
        <end position="245"/>
    </location>
</feature>
<organism evidence="2 3">
    <name type="scientific">Roseiflexus castenholzii (strain DSM 13941 / HLO8)</name>
    <dbReference type="NCBI Taxonomy" id="383372"/>
    <lineage>
        <taxon>Bacteria</taxon>
        <taxon>Bacillati</taxon>
        <taxon>Chloroflexota</taxon>
        <taxon>Chloroflexia</taxon>
        <taxon>Chloroflexales</taxon>
        <taxon>Roseiflexineae</taxon>
        <taxon>Roseiflexaceae</taxon>
        <taxon>Roseiflexus</taxon>
    </lineage>
</organism>
<keyword evidence="3" id="KW-1185">Reference proteome</keyword>